<keyword evidence="1" id="KW-0805">Transcription regulation</keyword>
<evidence type="ECO:0000313" key="5">
    <source>
        <dbReference type="EMBL" id="PCE26249.1"/>
    </source>
</evidence>
<evidence type="ECO:0000256" key="1">
    <source>
        <dbReference type="ARBA" id="ARBA00023015"/>
    </source>
</evidence>
<evidence type="ECO:0000313" key="6">
    <source>
        <dbReference type="Proteomes" id="UP000218022"/>
    </source>
</evidence>
<dbReference type="Pfam" id="PF12625">
    <property type="entry name" value="Arabinose_bd"/>
    <property type="match status" value="1"/>
</dbReference>
<sequence>MGVAMPIKRVTGAWTHLLCDWLDAEALPAARLRAELAALADDEVVAMETWQSLLERATAMRPAVLAPGLQIGALVEPRHVGVLGYLVLASDTVGEALLVYRRYERLFYGVDLAEIEIDAQDVEIRWPASVPAVSQVVDDVAIAALVTFIARQLNAAPSPSRISFVHTPPADSATQTLYENFFGCPVDFGDVCTRVRFPASYLMKPMAHADPGLRALLDRQAQALLLAQPDPDAFERAVQESLLKLLPEGAPTISRVAQVLHMSARTLQRRLEAGGETWQSMLDRTREHLARQYLLDRSLSLSDIALLLGYSEQSAFNRAFRRWTDETPARARRGERDGQ</sequence>
<dbReference type="Pfam" id="PF12833">
    <property type="entry name" value="HTH_18"/>
    <property type="match status" value="1"/>
</dbReference>
<feature type="domain" description="HTH araC/xylS-type" evidence="4">
    <location>
        <begin position="236"/>
        <end position="334"/>
    </location>
</feature>
<organism evidence="5 6">
    <name type="scientific">Paraburkholderia acidicola</name>
    <dbReference type="NCBI Taxonomy" id="1912599"/>
    <lineage>
        <taxon>Bacteria</taxon>
        <taxon>Pseudomonadati</taxon>
        <taxon>Pseudomonadota</taxon>
        <taxon>Betaproteobacteria</taxon>
        <taxon>Burkholderiales</taxon>
        <taxon>Burkholderiaceae</taxon>
        <taxon>Paraburkholderia</taxon>
    </lineage>
</organism>
<dbReference type="InterPro" id="IPR032687">
    <property type="entry name" value="AraC-type_N"/>
</dbReference>
<gene>
    <name evidence="5" type="ORF">BWP39_17150</name>
</gene>
<dbReference type="InterPro" id="IPR009057">
    <property type="entry name" value="Homeodomain-like_sf"/>
</dbReference>
<dbReference type="Gene3D" id="1.10.10.60">
    <property type="entry name" value="Homeodomain-like"/>
    <property type="match status" value="1"/>
</dbReference>
<comment type="caution">
    <text evidence="5">The sequence shown here is derived from an EMBL/GenBank/DDBJ whole genome shotgun (WGS) entry which is preliminary data.</text>
</comment>
<dbReference type="OrthoDB" id="6506763at2"/>
<evidence type="ECO:0000259" key="4">
    <source>
        <dbReference type="PROSITE" id="PS01124"/>
    </source>
</evidence>
<accession>A0A2A4F1M1</accession>
<evidence type="ECO:0000256" key="3">
    <source>
        <dbReference type="ARBA" id="ARBA00023163"/>
    </source>
</evidence>
<dbReference type="GO" id="GO:0005829">
    <property type="term" value="C:cytosol"/>
    <property type="evidence" value="ECO:0007669"/>
    <property type="project" value="TreeGrafter"/>
</dbReference>
<proteinExistence type="predicted"/>
<dbReference type="EMBL" id="MTZV01000004">
    <property type="protein sequence ID" value="PCE26249.1"/>
    <property type="molecule type" value="Genomic_DNA"/>
</dbReference>
<dbReference type="InterPro" id="IPR018060">
    <property type="entry name" value="HTH_AraC"/>
</dbReference>
<dbReference type="Proteomes" id="UP000218022">
    <property type="component" value="Unassembled WGS sequence"/>
</dbReference>
<evidence type="ECO:0000256" key="2">
    <source>
        <dbReference type="ARBA" id="ARBA00023125"/>
    </source>
</evidence>
<reference evidence="5 6" key="1">
    <citation type="submission" date="2017-01" db="EMBL/GenBank/DDBJ databases">
        <title>Whole-Genome Shotgun Sequencing of Two beta-Proteobacterial Species in Search of the Bulgecin Biosynthetic Cluster.</title>
        <authorList>
            <person name="Horsman M.E."/>
            <person name="Marous D.R."/>
            <person name="Li R."/>
            <person name="Oliver R.A."/>
            <person name="Byun B."/>
            <person name="Emrich S.J."/>
            <person name="Boggess B."/>
            <person name="Townsend C.A."/>
            <person name="Mobashery S."/>
        </authorList>
    </citation>
    <scope>NUCLEOTIDE SEQUENCE [LARGE SCALE GENOMIC DNA]</scope>
    <source>
        <strain evidence="5 6">ATCC 31363</strain>
    </source>
</reference>
<dbReference type="PROSITE" id="PS01124">
    <property type="entry name" value="HTH_ARAC_FAMILY_2"/>
    <property type="match status" value="1"/>
</dbReference>
<dbReference type="SUPFAM" id="SSF46689">
    <property type="entry name" value="Homeodomain-like"/>
    <property type="match status" value="1"/>
</dbReference>
<dbReference type="PANTHER" id="PTHR47894:SF1">
    <property type="entry name" value="HTH-TYPE TRANSCRIPTIONAL REGULATOR VQSM"/>
    <property type="match status" value="1"/>
</dbReference>
<dbReference type="PANTHER" id="PTHR47894">
    <property type="entry name" value="HTH-TYPE TRANSCRIPTIONAL REGULATOR GADX"/>
    <property type="match status" value="1"/>
</dbReference>
<dbReference type="SMART" id="SM00342">
    <property type="entry name" value="HTH_ARAC"/>
    <property type="match status" value="1"/>
</dbReference>
<keyword evidence="2" id="KW-0238">DNA-binding</keyword>
<name>A0A2A4F1M1_9BURK</name>
<protein>
    <submittedName>
        <fullName evidence="5">AraC family transcriptional regulator</fullName>
    </submittedName>
</protein>
<dbReference type="AlphaFoldDB" id="A0A2A4F1M1"/>
<keyword evidence="3" id="KW-0804">Transcription</keyword>
<dbReference type="GO" id="GO:0000976">
    <property type="term" value="F:transcription cis-regulatory region binding"/>
    <property type="evidence" value="ECO:0007669"/>
    <property type="project" value="TreeGrafter"/>
</dbReference>
<dbReference type="GO" id="GO:0003700">
    <property type="term" value="F:DNA-binding transcription factor activity"/>
    <property type="evidence" value="ECO:0007669"/>
    <property type="project" value="InterPro"/>
</dbReference>